<evidence type="ECO:0000313" key="3">
    <source>
        <dbReference type="EMBL" id="CDP36426.1"/>
    </source>
</evidence>
<feature type="compositionally biased region" description="Polar residues" evidence="1">
    <location>
        <begin position="89"/>
        <end position="105"/>
    </location>
</feature>
<dbReference type="AlphaFoldDB" id="A0A060TB45"/>
<feature type="region of interest" description="Disordered" evidence="1">
    <location>
        <begin position="88"/>
        <end position="291"/>
    </location>
</feature>
<accession>A0A060TB45</accession>
<feature type="compositionally biased region" description="Low complexity" evidence="1">
    <location>
        <begin position="155"/>
        <end position="166"/>
    </location>
</feature>
<feature type="compositionally biased region" description="Polar residues" evidence="1">
    <location>
        <begin position="207"/>
        <end position="218"/>
    </location>
</feature>
<name>A0A060TB45_BLAAD</name>
<protein>
    <submittedName>
        <fullName evidence="3">ARAD1B12738p</fullName>
    </submittedName>
</protein>
<evidence type="ECO:0000256" key="1">
    <source>
        <dbReference type="SAM" id="MobiDB-lite"/>
    </source>
</evidence>
<evidence type="ECO:0000259" key="2">
    <source>
        <dbReference type="Pfam" id="PF10382"/>
    </source>
</evidence>
<feature type="compositionally biased region" description="Polar residues" evidence="1">
    <location>
        <begin position="271"/>
        <end position="290"/>
    </location>
</feature>
<dbReference type="Pfam" id="PF10382">
    <property type="entry name" value="ZGRF1-like_N"/>
    <property type="match status" value="1"/>
</dbReference>
<reference evidence="3" key="1">
    <citation type="submission" date="2014-02" db="EMBL/GenBank/DDBJ databases">
        <authorList>
            <person name="Genoscope - CEA"/>
        </authorList>
    </citation>
    <scope>NUCLEOTIDE SEQUENCE</scope>
    <source>
        <strain evidence="3">LS3</strain>
    </source>
</reference>
<dbReference type="EMBL" id="HG937692">
    <property type="protein sequence ID" value="CDP36426.1"/>
    <property type="molecule type" value="Genomic_DNA"/>
</dbReference>
<dbReference type="InterPro" id="IPR018838">
    <property type="entry name" value="ZGRF1-like_N"/>
</dbReference>
<feature type="compositionally biased region" description="Polar residues" evidence="1">
    <location>
        <begin position="345"/>
        <end position="367"/>
    </location>
</feature>
<feature type="compositionally biased region" description="Polar residues" evidence="1">
    <location>
        <begin position="121"/>
        <end position="131"/>
    </location>
</feature>
<gene>
    <name evidence="3" type="ORF">GNLVRS02_ARAD1B12738g</name>
</gene>
<proteinExistence type="predicted"/>
<organism evidence="3">
    <name type="scientific">Blastobotrys adeninivorans</name>
    <name type="common">Yeast</name>
    <name type="synonym">Arxula adeninivorans</name>
    <dbReference type="NCBI Taxonomy" id="409370"/>
    <lineage>
        <taxon>Eukaryota</taxon>
        <taxon>Fungi</taxon>
        <taxon>Dikarya</taxon>
        <taxon>Ascomycota</taxon>
        <taxon>Saccharomycotina</taxon>
        <taxon>Dipodascomycetes</taxon>
        <taxon>Dipodascales</taxon>
        <taxon>Trichomonascaceae</taxon>
        <taxon>Blastobotrys</taxon>
    </lineage>
</organism>
<feature type="compositionally biased region" description="Pro residues" evidence="1">
    <location>
        <begin position="385"/>
        <end position="395"/>
    </location>
</feature>
<feature type="domain" description="5'-3' DNA helicase ZGRF1-like N-terminal" evidence="2">
    <location>
        <begin position="5"/>
        <end position="82"/>
    </location>
</feature>
<feature type="compositionally biased region" description="Basic and acidic residues" evidence="1">
    <location>
        <begin position="219"/>
        <end position="229"/>
    </location>
</feature>
<reference evidence="3" key="2">
    <citation type="submission" date="2014-06" db="EMBL/GenBank/DDBJ databases">
        <title>The complete genome of Blastobotrys (Arxula) adeninivorans LS3 - a yeast of biotechnological interest.</title>
        <authorList>
            <person name="Kunze G."/>
            <person name="Gaillardin C."/>
            <person name="Czernicka M."/>
            <person name="Durrens P."/>
            <person name="Martin T."/>
            <person name="Boer E."/>
            <person name="Gabaldon T."/>
            <person name="Cruz J."/>
            <person name="Talla E."/>
            <person name="Marck C."/>
            <person name="Goffeau A."/>
            <person name="Barbe V."/>
            <person name="Baret P."/>
            <person name="Baronian K."/>
            <person name="Beier S."/>
            <person name="Bleykasten C."/>
            <person name="Bode R."/>
            <person name="Casaregola S."/>
            <person name="Despons L."/>
            <person name="Fairhead C."/>
            <person name="Giersberg M."/>
            <person name="Gierski P."/>
            <person name="Hahnel U."/>
            <person name="Hartmann A."/>
            <person name="Jankowska D."/>
            <person name="Jubin C."/>
            <person name="Jung P."/>
            <person name="Lafontaine I."/>
            <person name="Leh-Louis V."/>
            <person name="Lemaire M."/>
            <person name="Marcet-Houben M."/>
            <person name="Mascher M."/>
            <person name="Morel G."/>
            <person name="Richard G.-F."/>
            <person name="Riechen J."/>
            <person name="Sacerdot C."/>
            <person name="Sarkar A."/>
            <person name="Savel G."/>
            <person name="Schacherer J."/>
            <person name="Sherman D."/>
            <person name="Straub M.-L."/>
            <person name="Stein N."/>
            <person name="Thierry A."/>
            <person name="Trautwein-Schult A."/>
            <person name="Westhof E."/>
            <person name="Worch S."/>
            <person name="Dujon B."/>
            <person name="Souciet J.-L."/>
            <person name="Wincker P."/>
            <person name="Scholz U."/>
            <person name="Neuveglise N."/>
        </authorList>
    </citation>
    <scope>NUCLEOTIDE SEQUENCE</scope>
    <source>
        <strain evidence="3">LS3</strain>
    </source>
</reference>
<sequence length="447" mass="50379">MKAEVHEYSVLWTKHLTQKRKQWNDGTLKFHVYNNRALLYDETGIVVTDAFVPQSRITDDIFKLGHHLIDIQEKLGVVTRDIELRPKNSRSLQVSQVSQNSPDNLQRTDRRVPNGIPGLSQDMTPTRQNGQGPVPIVNFQQGPLSSHRTPRSRPTPRLSHPRTPLLNASDGLNGMQNTPTPAVPVKRTSQWSGVKHRRIDTPDRTHISGSVPSSNRENATNRDKARRGSDQYSRLLTAAGNQQRSQSRRESVQHGSRHNPADRPHRERRGSNQSRQQTQARPELSRQQPMEISPHQMYHNSRLNDLELELDLESSDSDDTPVLQTRENLRHLVNLDLDSSDSDIPVNQTVPGLNSVSTNLQKHNPTLPNLDDIESALESSDSDSSPPPPPPPQDPPQARRTPSLNTLDLDLEISDSDSSPSPVFPHQIGPWSKEALDLFSWIPPPYR</sequence>
<feature type="region of interest" description="Disordered" evidence="1">
    <location>
        <begin position="338"/>
        <end position="429"/>
    </location>
</feature>